<gene>
    <name evidence="2" type="ORF">Adt_47232</name>
</gene>
<evidence type="ECO:0000313" key="3">
    <source>
        <dbReference type="Proteomes" id="UP001604336"/>
    </source>
</evidence>
<dbReference type="AlphaFoldDB" id="A0ABD1NVA7"/>
<dbReference type="InterPro" id="IPR002156">
    <property type="entry name" value="RNaseH_domain"/>
</dbReference>
<evidence type="ECO:0000259" key="1">
    <source>
        <dbReference type="Pfam" id="PF13456"/>
    </source>
</evidence>
<organism evidence="2 3">
    <name type="scientific">Abeliophyllum distichum</name>
    <dbReference type="NCBI Taxonomy" id="126358"/>
    <lineage>
        <taxon>Eukaryota</taxon>
        <taxon>Viridiplantae</taxon>
        <taxon>Streptophyta</taxon>
        <taxon>Embryophyta</taxon>
        <taxon>Tracheophyta</taxon>
        <taxon>Spermatophyta</taxon>
        <taxon>Magnoliopsida</taxon>
        <taxon>eudicotyledons</taxon>
        <taxon>Gunneridae</taxon>
        <taxon>Pentapetalae</taxon>
        <taxon>asterids</taxon>
        <taxon>lamiids</taxon>
        <taxon>Lamiales</taxon>
        <taxon>Oleaceae</taxon>
        <taxon>Forsythieae</taxon>
        <taxon>Abeliophyllum</taxon>
    </lineage>
</organism>
<reference evidence="3" key="1">
    <citation type="submission" date="2024-07" db="EMBL/GenBank/DDBJ databases">
        <title>Two chromosome-level genome assemblies of Korean endemic species Abeliophyllum distichum and Forsythia ovata (Oleaceae).</title>
        <authorList>
            <person name="Jang H."/>
        </authorList>
    </citation>
    <scope>NUCLEOTIDE SEQUENCE [LARGE SCALE GENOMIC DNA]</scope>
</reference>
<dbReference type="Pfam" id="PF13456">
    <property type="entry name" value="RVT_3"/>
    <property type="match status" value="1"/>
</dbReference>
<proteinExistence type="predicted"/>
<comment type="caution">
    <text evidence="2">The sequence shown here is derived from an EMBL/GenBank/DDBJ whole genome shotgun (WGS) entry which is preliminary data.</text>
</comment>
<sequence>MGGSFTPEVAESLALWHRLQFARTNGFHFGEVETDAQVVHSLHPVSQVALNAGLLQDTVALLAEAGAGPCRHKPRSGNMAAHQLAHFATANPVSYNWVDCIPLFHRPPLQAIWLNDISIVFGGREL</sequence>
<name>A0ABD1NVA7_9LAMI</name>
<dbReference type="EMBL" id="JBFOLK010000177">
    <property type="protein sequence ID" value="KAL2455535.1"/>
    <property type="molecule type" value="Genomic_DNA"/>
</dbReference>
<dbReference type="Proteomes" id="UP001604336">
    <property type="component" value="Unassembled WGS sequence"/>
</dbReference>
<evidence type="ECO:0000313" key="2">
    <source>
        <dbReference type="EMBL" id="KAL2455535.1"/>
    </source>
</evidence>
<feature type="domain" description="RNase H type-1" evidence="1">
    <location>
        <begin position="2"/>
        <end position="88"/>
    </location>
</feature>
<keyword evidence="3" id="KW-1185">Reference proteome</keyword>
<protein>
    <submittedName>
        <fullName evidence="2">RNase H domain-containing protein</fullName>
    </submittedName>
</protein>
<accession>A0ABD1NVA7</accession>